<feature type="region of interest" description="Disordered" evidence="1">
    <location>
        <begin position="1"/>
        <end position="66"/>
    </location>
</feature>
<proteinExistence type="predicted"/>
<accession>A0A8K0JP31</accession>
<dbReference type="EMBL" id="JABELV010000027">
    <property type="protein sequence ID" value="KAG7562689.1"/>
    <property type="molecule type" value="Genomic_DNA"/>
</dbReference>
<dbReference type="Proteomes" id="UP000812966">
    <property type="component" value="Unassembled WGS sequence"/>
</dbReference>
<feature type="compositionally biased region" description="Basic and acidic residues" evidence="1">
    <location>
        <begin position="247"/>
        <end position="262"/>
    </location>
</feature>
<reference evidence="2" key="1">
    <citation type="submission" date="2020-04" db="EMBL/GenBank/DDBJ databases">
        <title>Analysis of mating type loci in Filobasidium floriforme.</title>
        <authorList>
            <person name="Nowrousian M."/>
        </authorList>
    </citation>
    <scope>NUCLEOTIDE SEQUENCE</scope>
    <source>
        <strain evidence="2">CBS 6242</strain>
    </source>
</reference>
<sequence>MSGTRTPEQPIVGPNRLPPSYESLQTRPRVLEPRTTDSQASSDHQVHSSTQTRSTPLDLPPIRPFRGAPDEDIQHFLDKLRLRFRLDVDGFRDEDNKVLYTLSLLEGQAWRLVQGVGMDGADGHGGPVGENLEDFETIAEFLMNAFGSLESRILAQGGEKARALAARKLSAVYQTSSVWQYLAEVDRWARRTGWTEAAIISEVKMGLELELRGAVSREMTRQPGLRLDFNAFRKRVLQLDETIREAREERRDEEMKARKWDATSRGAEQAGNSTPDGSALAGEGRGQGIKQARGRRGRN</sequence>
<name>A0A8K0JP31_9TREE</name>
<protein>
    <submittedName>
        <fullName evidence="2">Uncharacterized protein</fullName>
    </submittedName>
</protein>
<dbReference type="AlphaFoldDB" id="A0A8K0JP31"/>
<evidence type="ECO:0000313" key="3">
    <source>
        <dbReference type="Proteomes" id="UP000812966"/>
    </source>
</evidence>
<evidence type="ECO:0000256" key="1">
    <source>
        <dbReference type="SAM" id="MobiDB-lite"/>
    </source>
</evidence>
<feature type="region of interest" description="Disordered" evidence="1">
    <location>
        <begin position="247"/>
        <end position="299"/>
    </location>
</feature>
<comment type="caution">
    <text evidence="2">The sequence shown here is derived from an EMBL/GenBank/DDBJ whole genome shotgun (WGS) entry which is preliminary data.</text>
</comment>
<evidence type="ECO:0000313" key="2">
    <source>
        <dbReference type="EMBL" id="KAG7562689.1"/>
    </source>
</evidence>
<feature type="compositionally biased region" description="Polar residues" evidence="1">
    <location>
        <begin position="36"/>
        <end position="55"/>
    </location>
</feature>
<organism evidence="2 3">
    <name type="scientific">Filobasidium floriforme</name>
    <dbReference type="NCBI Taxonomy" id="5210"/>
    <lineage>
        <taxon>Eukaryota</taxon>
        <taxon>Fungi</taxon>
        <taxon>Dikarya</taxon>
        <taxon>Basidiomycota</taxon>
        <taxon>Agaricomycotina</taxon>
        <taxon>Tremellomycetes</taxon>
        <taxon>Filobasidiales</taxon>
        <taxon>Filobasidiaceae</taxon>
        <taxon>Filobasidium</taxon>
    </lineage>
</organism>
<gene>
    <name evidence="2" type="ORF">FFLO_01849</name>
</gene>
<keyword evidence="3" id="KW-1185">Reference proteome</keyword>